<dbReference type="InterPro" id="IPR006315">
    <property type="entry name" value="OM_autotransptr_brl_dom"/>
</dbReference>
<reference evidence="3 4" key="1">
    <citation type="submission" date="2019-02" db="EMBL/GenBank/DDBJ databases">
        <title>Deep-cultivation of Planctomycetes and their phenomic and genomic characterization uncovers novel biology.</title>
        <authorList>
            <person name="Wiegand S."/>
            <person name="Jogler M."/>
            <person name="Boedeker C."/>
            <person name="Pinto D."/>
            <person name="Vollmers J."/>
            <person name="Rivas-Marin E."/>
            <person name="Kohn T."/>
            <person name="Peeters S.H."/>
            <person name="Heuer A."/>
            <person name="Rast P."/>
            <person name="Oberbeckmann S."/>
            <person name="Bunk B."/>
            <person name="Jeske O."/>
            <person name="Meyerdierks A."/>
            <person name="Storesund J.E."/>
            <person name="Kallscheuer N."/>
            <person name="Luecker S."/>
            <person name="Lage O.M."/>
            <person name="Pohl T."/>
            <person name="Merkel B.J."/>
            <person name="Hornburger P."/>
            <person name="Mueller R.-W."/>
            <person name="Bruemmer F."/>
            <person name="Labrenz M."/>
            <person name="Spormann A.M."/>
            <person name="Op den Camp H."/>
            <person name="Overmann J."/>
            <person name="Amann R."/>
            <person name="Jetten M.S.M."/>
            <person name="Mascher T."/>
            <person name="Medema M.H."/>
            <person name="Devos D.P."/>
            <person name="Kaster A.-K."/>
            <person name="Ovreas L."/>
            <person name="Rohde M."/>
            <person name="Galperin M.Y."/>
            <person name="Jogler C."/>
        </authorList>
    </citation>
    <scope>NUCLEOTIDE SEQUENCE [LARGE SCALE GENOMIC DNA]</scope>
    <source>
        <strain evidence="3 4">KS4</strain>
    </source>
</reference>
<dbReference type="EMBL" id="CP036425">
    <property type="protein sequence ID" value="QDU35396.1"/>
    <property type="molecule type" value="Genomic_DNA"/>
</dbReference>
<dbReference type="Pfam" id="PF03797">
    <property type="entry name" value="Autotransporter"/>
    <property type="match status" value="1"/>
</dbReference>
<dbReference type="SMART" id="SM00869">
    <property type="entry name" value="Autotransporter"/>
    <property type="match status" value="1"/>
</dbReference>
<evidence type="ECO:0000313" key="3">
    <source>
        <dbReference type="EMBL" id="QDU35396.1"/>
    </source>
</evidence>
<proteinExistence type="predicted"/>
<sequence length="1082" mass="107269" precursor="true">MLSHKHYSTAALLAAYTAMVAVPGAQAADLTVDSSTNATVNVATADTITVGGSGDVTITDAVLTPLIQVGDPTGPTAATGITIDQNDSLTFNNTATSGDVVLYDSSVAGNTGFTLDLAAGKTVTYTANGTTGEAKVVAAGDAGVVLALGDGSSIFVSATTGKAYAVVSGQNIDSSATGISGTISATGAAEAVALKAVGTISTGNIGGSVLAVAEDAAVAIQADDAITVGDVAADAVVKGTATGAAGVGAGIAGEGASKKVTVGAVAGTIAGEGVTIAAGISSEGEVEVGEVSGTISAVTTADADLANDGAEAIYGAEAIVVGNLTGEGKITAEAVKVAKAVAGDAAITVGDIAETAKITAVSTDATGKAAAIVTEGNALVTVGAVAGEISATAAGEAAGISSEGGVTVGDVAGTISAKGAKAEGIYAAGAVTTGDITGAVKAEGESYAVGIMSEGALDVTISGEVSATVSEADGGVAAISTVEYKDLGGGTMGWDTANSGANDDVVVLNAGAVVKGDIRLGLGDDTVTLKGYGSYSDEMLDVENLAVDGEAVVIADYATMTAEEKQAAVLAAAVDGNTWKLAKGVNLTKLDVNSGFVKVDGTVAATGAVEIDANAGVVFELKDGVKITADSVTLAQDAFVVAKQGEVLTGDKTYEVVVSTQDIVDNGAVFAIEDTALVDYEVVAADTDPAKKIAIKGTYQGGSAEVVGGGNNVAAFKSFENAVGDAGVAQEITDAMIMLQGMNSKDLKAAVKKLSPEGSLVVAEASSAAAAGFSNQMSSRSAAVGGTSMAAAGSENAYPLMFAGPSLRDENGYEAWTTAFGSKTEQDDNDGMAGFDADVYGSVIGIDRMNENVLAGVALGFATADVDTNGGLGSSELDALSLGAYFAYAPSEWKIEGGMVYSYGEADLERTTLGGTAKADSVESYSLTSYAGASYDFVAQDGKLTLSPSAKLSYTYFNQDGYKEKGAGGFGLNVDSFGKDVVTGIVGMSSAYKVDDQLTLNGLVALKYDFVNEAAEVDAVLLAPGATSFSSKGIETDKTAIELGGGFDWKLNDKMKASCDYTYEHRDSADTQSLTVGFNLLF</sequence>
<evidence type="ECO:0000313" key="4">
    <source>
        <dbReference type="Proteomes" id="UP000317369"/>
    </source>
</evidence>
<dbReference type="InterPro" id="IPR036709">
    <property type="entry name" value="Autotransporte_beta_dom_sf"/>
</dbReference>
<organism evidence="3 4">
    <name type="scientific">Poriferisphaera corsica</name>
    <dbReference type="NCBI Taxonomy" id="2528020"/>
    <lineage>
        <taxon>Bacteria</taxon>
        <taxon>Pseudomonadati</taxon>
        <taxon>Planctomycetota</taxon>
        <taxon>Phycisphaerae</taxon>
        <taxon>Phycisphaerales</taxon>
        <taxon>Phycisphaeraceae</taxon>
        <taxon>Poriferisphaera</taxon>
    </lineage>
</organism>
<dbReference type="InterPro" id="IPR005546">
    <property type="entry name" value="Autotransporte_beta"/>
</dbReference>
<dbReference type="OrthoDB" id="5760545at2"/>
<dbReference type="RefSeq" id="WP_145080676.1">
    <property type="nucleotide sequence ID" value="NZ_CP036425.1"/>
</dbReference>
<evidence type="ECO:0000256" key="1">
    <source>
        <dbReference type="SAM" id="SignalP"/>
    </source>
</evidence>
<keyword evidence="4" id="KW-1185">Reference proteome</keyword>
<keyword evidence="1" id="KW-0732">Signal</keyword>
<dbReference type="Proteomes" id="UP000317369">
    <property type="component" value="Chromosome"/>
</dbReference>
<protein>
    <submittedName>
        <fullName evidence="3">Outer membrane protein B</fullName>
    </submittedName>
</protein>
<dbReference type="AlphaFoldDB" id="A0A517YYV4"/>
<dbReference type="Gene3D" id="2.40.128.130">
    <property type="entry name" value="Autotransporter beta-domain"/>
    <property type="match status" value="1"/>
</dbReference>
<accession>A0A517YYV4</accession>
<name>A0A517YYV4_9BACT</name>
<feature type="chain" id="PRO_5022243234" evidence="1">
    <location>
        <begin position="28"/>
        <end position="1082"/>
    </location>
</feature>
<evidence type="ECO:0000259" key="2">
    <source>
        <dbReference type="PROSITE" id="PS51208"/>
    </source>
</evidence>
<feature type="signal peptide" evidence="1">
    <location>
        <begin position="1"/>
        <end position="27"/>
    </location>
</feature>
<dbReference type="PROSITE" id="PS51208">
    <property type="entry name" value="AUTOTRANSPORTER"/>
    <property type="match status" value="1"/>
</dbReference>
<gene>
    <name evidence="3" type="primary">ompB_5</name>
    <name evidence="3" type="ORF">KS4_34770</name>
</gene>
<dbReference type="NCBIfam" id="TIGR01414">
    <property type="entry name" value="autotrans_barl"/>
    <property type="match status" value="1"/>
</dbReference>
<dbReference type="GO" id="GO:0019867">
    <property type="term" value="C:outer membrane"/>
    <property type="evidence" value="ECO:0007669"/>
    <property type="project" value="InterPro"/>
</dbReference>
<feature type="domain" description="Autotransporter" evidence="2">
    <location>
        <begin position="808"/>
        <end position="1082"/>
    </location>
</feature>
<dbReference type="KEGG" id="pcor:KS4_34770"/>
<dbReference type="SUPFAM" id="SSF103515">
    <property type="entry name" value="Autotransporter"/>
    <property type="match status" value="1"/>
</dbReference>